<dbReference type="SMART" id="SM00448">
    <property type="entry name" value="REC"/>
    <property type="match status" value="1"/>
</dbReference>
<proteinExistence type="predicted"/>
<dbReference type="PANTHER" id="PTHR43214">
    <property type="entry name" value="TWO-COMPONENT RESPONSE REGULATOR"/>
    <property type="match status" value="1"/>
</dbReference>
<sequence length="213" mass="22737">MVIKVVLADDHPIFREGLVRSLEETGQFEVVGAGASATEAVALVEKHRPDLVVLDVSMPGGGVSAVKQIAGMDAPPKISMLTVSEDDNDVTAALQAGALGYVLKGVSAEELRVALTGVAMGNAHISPGLAGRVLTLLTQKKTGQGRDPIDDLTKREEDILRQVAKGLSNKEVANVLKLQEKTVKHYMTSIMEKLHARNRVEAALIATDKWGRN</sequence>
<dbReference type="Pfam" id="PF00196">
    <property type="entry name" value="GerE"/>
    <property type="match status" value="1"/>
</dbReference>
<dbReference type="CDD" id="cd17535">
    <property type="entry name" value="REC_NarL-like"/>
    <property type="match status" value="1"/>
</dbReference>
<evidence type="ECO:0000256" key="1">
    <source>
        <dbReference type="ARBA" id="ARBA00022553"/>
    </source>
</evidence>
<dbReference type="InterPro" id="IPR016032">
    <property type="entry name" value="Sig_transdc_resp-reg_C-effctor"/>
</dbReference>
<dbReference type="Proteomes" id="UP000193224">
    <property type="component" value="Unassembled WGS sequence"/>
</dbReference>
<dbReference type="EMBL" id="FWXB01000012">
    <property type="protein sequence ID" value="SMC13263.1"/>
    <property type="molecule type" value="Genomic_DNA"/>
</dbReference>
<dbReference type="InterPro" id="IPR039420">
    <property type="entry name" value="WalR-like"/>
</dbReference>
<evidence type="ECO:0000259" key="4">
    <source>
        <dbReference type="PROSITE" id="PS50043"/>
    </source>
</evidence>
<evidence type="ECO:0000256" key="3">
    <source>
        <dbReference type="PROSITE-ProRule" id="PRU00169"/>
    </source>
</evidence>
<dbReference type="InterPro" id="IPR058245">
    <property type="entry name" value="NreC/VraR/RcsB-like_REC"/>
</dbReference>
<protein>
    <submittedName>
        <fullName evidence="6">Transcriptional regulatory protein DegU</fullName>
    </submittedName>
</protein>
<dbReference type="AlphaFoldDB" id="A0A1X7BUK7"/>
<evidence type="ECO:0000313" key="7">
    <source>
        <dbReference type="Proteomes" id="UP000193224"/>
    </source>
</evidence>
<keyword evidence="1 3" id="KW-0597">Phosphoprotein</keyword>
<dbReference type="CDD" id="cd06170">
    <property type="entry name" value="LuxR_C_like"/>
    <property type="match status" value="1"/>
</dbReference>
<dbReference type="RefSeq" id="WP_217809120.1">
    <property type="nucleotide sequence ID" value="NZ_FWXB01000012.1"/>
</dbReference>
<dbReference type="Pfam" id="PF00072">
    <property type="entry name" value="Response_reg"/>
    <property type="match status" value="1"/>
</dbReference>
<dbReference type="GO" id="GO:0006355">
    <property type="term" value="P:regulation of DNA-templated transcription"/>
    <property type="evidence" value="ECO:0007669"/>
    <property type="project" value="InterPro"/>
</dbReference>
<dbReference type="GO" id="GO:0003677">
    <property type="term" value="F:DNA binding"/>
    <property type="evidence" value="ECO:0007669"/>
    <property type="project" value="UniProtKB-KW"/>
</dbReference>
<dbReference type="SUPFAM" id="SSF52172">
    <property type="entry name" value="CheY-like"/>
    <property type="match status" value="1"/>
</dbReference>
<keyword evidence="7" id="KW-1185">Reference proteome</keyword>
<gene>
    <name evidence="6" type="primary">degU</name>
    <name evidence="6" type="ORF">ROA7745_03108</name>
</gene>
<evidence type="ECO:0000313" key="6">
    <source>
        <dbReference type="EMBL" id="SMC13263.1"/>
    </source>
</evidence>
<dbReference type="PRINTS" id="PR00038">
    <property type="entry name" value="HTHLUXR"/>
</dbReference>
<dbReference type="InterPro" id="IPR001789">
    <property type="entry name" value="Sig_transdc_resp-reg_receiver"/>
</dbReference>
<feature type="modified residue" description="4-aspartylphosphate" evidence="3">
    <location>
        <position position="55"/>
    </location>
</feature>
<dbReference type="InterPro" id="IPR011006">
    <property type="entry name" value="CheY-like_superfamily"/>
</dbReference>
<dbReference type="SMART" id="SM00421">
    <property type="entry name" value="HTH_LUXR"/>
    <property type="match status" value="1"/>
</dbReference>
<feature type="domain" description="Response regulatory" evidence="5">
    <location>
        <begin position="4"/>
        <end position="119"/>
    </location>
</feature>
<dbReference type="SUPFAM" id="SSF46894">
    <property type="entry name" value="C-terminal effector domain of the bipartite response regulators"/>
    <property type="match status" value="1"/>
</dbReference>
<evidence type="ECO:0000256" key="2">
    <source>
        <dbReference type="ARBA" id="ARBA00023125"/>
    </source>
</evidence>
<dbReference type="PROSITE" id="PS00622">
    <property type="entry name" value="HTH_LUXR_1"/>
    <property type="match status" value="1"/>
</dbReference>
<evidence type="ECO:0000259" key="5">
    <source>
        <dbReference type="PROSITE" id="PS50110"/>
    </source>
</evidence>
<accession>A0A1X7BUK7</accession>
<name>A0A1X7BUK7_9RHOB</name>
<organism evidence="6 7">
    <name type="scientific">Roseovarius aestuarii</name>
    <dbReference type="NCBI Taxonomy" id="475083"/>
    <lineage>
        <taxon>Bacteria</taxon>
        <taxon>Pseudomonadati</taxon>
        <taxon>Pseudomonadota</taxon>
        <taxon>Alphaproteobacteria</taxon>
        <taxon>Rhodobacterales</taxon>
        <taxon>Roseobacteraceae</taxon>
        <taxon>Roseovarius</taxon>
    </lineage>
</organism>
<keyword evidence="2" id="KW-0238">DNA-binding</keyword>
<dbReference type="PROSITE" id="PS50043">
    <property type="entry name" value="HTH_LUXR_2"/>
    <property type="match status" value="1"/>
</dbReference>
<dbReference type="PROSITE" id="PS50110">
    <property type="entry name" value="RESPONSE_REGULATORY"/>
    <property type="match status" value="1"/>
</dbReference>
<dbReference type="PANTHER" id="PTHR43214:SF37">
    <property type="entry name" value="TRANSCRIPTIONAL REGULATORY PROTEIN YDFI"/>
    <property type="match status" value="1"/>
</dbReference>
<dbReference type="InterPro" id="IPR000792">
    <property type="entry name" value="Tscrpt_reg_LuxR_C"/>
</dbReference>
<reference evidence="6 7" key="1">
    <citation type="submission" date="2017-03" db="EMBL/GenBank/DDBJ databases">
        <authorList>
            <person name="Afonso C.L."/>
            <person name="Miller P.J."/>
            <person name="Scott M.A."/>
            <person name="Spackman E."/>
            <person name="Goraichik I."/>
            <person name="Dimitrov K.M."/>
            <person name="Suarez D.L."/>
            <person name="Swayne D.E."/>
        </authorList>
    </citation>
    <scope>NUCLEOTIDE SEQUENCE [LARGE SCALE GENOMIC DNA]</scope>
    <source>
        <strain evidence="6 7">CECT 7745</strain>
    </source>
</reference>
<dbReference type="GO" id="GO:0000160">
    <property type="term" value="P:phosphorelay signal transduction system"/>
    <property type="evidence" value="ECO:0007669"/>
    <property type="project" value="InterPro"/>
</dbReference>
<feature type="domain" description="HTH luxR-type" evidence="4">
    <location>
        <begin position="145"/>
        <end position="210"/>
    </location>
</feature>
<dbReference type="Gene3D" id="3.40.50.2300">
    <property type="match status" value="1"/>
</dbReference>